<dbReference type="InterPro" id="IPR009057">
    <property type="entry name" value="Homeodomain-like_sf"/>
</dbReference>
<evidence type="ECO:0000259" key="4">
    <source>
        <dbReference type="PROSITE" id="PS01124"/>
    </source>
</evidence>
<dbReference type="SUPFAM" id="SSF46689">
    <property type="entry name" value="Homeodomain-like"/>
    <property type="match status" value="1"/>
</dbReference>
<dbReference type="InterPro" id="IPR018060">
    <property type="entry name" value="HTH_AraC"/>
</dbReference>
<dbReference type="PANTHER" id="PTHR46796:SF6">
    <property type="entry name" value="ARAC SUBFAMILY"/>
    <property type="match status" value="1"/>
</dbReference>
<dbReference type="Pfam" id="PF12833">
    <property type="entry name" value="HTH_18"/>
    <property type="match status" value="1"/>
</dbReference>
<keyword evidence="1" id="KW-0805">Transcription regulation</keyword>
<dbReference type="Proteomes" id="UP000645217">
    <property type="component" value="Unassembled WGS sequence"/>
</dbReference>
<name>A0A917RSB6_9ACTN</name>
<reference evidence="5" key="1">
    <citation type="journal article" date="2014" name="Int. J. Syst. Evol. Microbiol.">
        <title>Complete genome sequence of Corynebacterium casei LMG S-19264T (=DSM 44701T), isolated from a smear-ripened cheese.</title>
        <authorList>
            <consortium name="US DOE Joint Genome Institute (JGI-PGF)"/>
            <person name="Walter F."/>
            <person name="Albersmeier A."/>
            <person name="Kalinowski J."/>
            <person name="Ruckert C."/>
        </authorList>
    </citation>
    <scope>NUCLEOTIDE SEQUENCE</scope>
    <source>
        <strain evidence="5">JCM 13064</strain>
    </source>
</reference>
<dbReference type="InterPro" id="IPR035418">
    <property type="entry name" value="AraC-bd_2"/>
</dbReference>
<protein>
    <recommendedName>
        <fullName evidence="4">HTH araC/xylS-type domain-containing protein</fullName>
    </recommendedName>
</protein>
<comment type="caution">
    <text evidence="5">The sequence shown here is derived from an EMBL/GenBank/DDBJ whole genome shotgun (WGS) entry which is preliminary data.</text>
</comment>
<reference evidence="5" key="2">
    <citation type="submission" date="2020-09" db="EMBL/GenBank/DDBJ databases">
        <authorList>
            <person name="Sun Q."/>
            <person name="Ohkuma M."/>
        </authorList>
    </citation>
    <scope>NUCLEOTIDE SEQUENCE</scope>
    <source>
        <strain evidence="5">JCM 13064</strain>
    </source>
</reference>
<gene>
    <name evidence="5" type="ORF">GCM10007964_72710</name>
</gene>
<dbReference type="PANTHER" id="PTHR46796">
    <property type="entry name" value="HTH-TYPE TRANSCRIPTIONAL ACTIVATOR RHAS-RELATED"/>
    <property type="match status" value="1"/>
</dbReference>
<dbReference type="EMBL" id="BMNT01000069">
    <property type="protein sequence ID" value="GGL20242.1"/>
    <property type="molecule type" value="Genomic_DNA"/>
</dbReference>
<dbReference type="SMART" id="SM00342">
    <property type="entry name" value="HTH_ARAC"/>
    <property type="match status" value="1"/>
</dbReference>
<dbReference type="GO" id="GO:0003700">
    <property type="term" value="F:DNA-binding transcription factor activity"/>
    <property type="evidence" value="ECO:0007669"/>
    <property type="project" value="InterPro"/>
</dbReference>
<dbReference type="RefSeq" id="WP_189167633.1">
    <property type="nucleotide sequence ID" value="NZ_BMNT01000069.1"/>
</dbReference>
<evidence type="ECO:0000256" key="2">
    <source>
        <dbReference type="ARBA" id="ARBA00023125"/>
    </source>
</evidence>
<keyword evidence="2" id="KW-0238">DNA-binding</keyword>
<dbReference type="Gene3D" id="1.10.10.60">
    <property type="entry name" value="Homeodomain-like"/>
    <property type="match status" value="1"/>
</dbReference>
<accession>A0A917RSB6</accession>
<evidence type="ECO:0000313" key="6">
    <source>
        <dbReference type="Proteomes" id="UP000645217"/>
    </source>
</evidence>
<dbReference type="InterPro" id="IPR050204">
    <property type="entry name" value="AraC_XylS_family_regulators"/>
</dbReference>
<sequence>METYQIDHLPVDERFELLRGEMSRVVGEVEITSTDPAGFSLRSRVMSLGAVRATSLAVTSTCGLQRTPKMIRRSDPEMMQLVLPVQGGATVTQDRRSTELRPYELTLYGTSRPYRVATLSATETRGFMVEFPRRLLPVPPRKIEALTATTLPAREGVGGLLRDFLTRLTTCDGDFSTATLARLGTSLIDLVTLLLTTHLDSHAAPPAEPHRRTLLLRVHAFIQHHLADPDLSPGAIATAHGISLRQLHRLFENEKATVAGWIRAQRLERCRRELADPSLRDRPVHLVATRWGFLSAPHFTRAFQSTYGMPPSAYRNLVLSEGPAE</sequence>
<keyword evidence="6" id="KW-1185">Reference proteome</keyword>
<dbReference type="AlphaFoldDB" id="A0A917RSB6"/>
<organism evidence="5 6">
    <name type="scientific">Sphaerisporangium melleum</name>
    <dbReference type="NCBI Taxonomy" id="321316"/>
    <lineage>
        <taxon>Bacteria</taxon>
        <taxon>Bacillati</taxon>
        <taxon>Actinomycetota</taxon>
        <taxon>Actinomycetes</taxon>
        <taxon>Streptosporangiales</taxon>
        <taxon>Streptosporangiaceae</taxon>
        <taxon>Sphaerisporangium</taxon>
    </lineage>
</organism>
<feature type="domain" description="HTH araC/xylS-type" evidence="4">
    <location>
        <begin position="216"/>
        <end position="317"/>
    </location>
</feature>
<dbReference type="PROSITE" id="PS01124">
    <property type="entry name" value="HTH_ARAC_FAMILY_2"/>
    <property type="match status" value="1"/>
</dbReference>
<proteinExistence type="predicted"/>
<evidence type="ECO:0000313" key="5">
    <source>
        <dbReference type="EMBL" id="GGL20242.1"/>
    </source>
</evidence>
<dbReference type="GO" id="GO:0043565">
    <property type="term" value="F:sequence-specific DNA binding"/>
    <property type="evidence" value="ECO:0007669"/>
    <property type="project" value="InterPro"/>
</dbReference>
<evidence type="ECO:0000256" key="1">
    <source>
        <dbReference type="ARBA" id="ARBA00023015"/>
    </source>
</evidence>
<dbReference type="Pfam" id="PF14525">
    <property type="entry name" value="AraC_binding_2"/>
    <property type="match status" value="1"/>
</dbReference>
<evidence type="ECO:0000256" key="3">
    <source>
        <dbReference type="ARBA" id="ARBA00023163"/>
    </source>
</evidence>
<keyword evidence="3" id="KW-0804">Transcription</keyword>